<dbReference type="SUPFAM" id="SSF48239">
    <property type="entry name" value="Terpenoid cyclases/Protein prenyltransferases"/>
    <property type="match status" value="1"/>
</dbReference>
<dbReference type="FunFam" id="1.10.600.10:FF:000007">
    <property type="entry name" value="Isoprene synthase, chloroplastic"/>
    <property type="match status" value="1"/>
</dbReference>
<dbReference type="GO" id="GO:0016102">
    <property type="term" value="P:diterpenoid biosynthetic process"/>
    <property type="evidence" value="ECO:0007669"/>
    <property type="project" value="InterPro"/>
</dbReference>
<dbReference type="SFLD" id="SFLDS00005">
    <property type="entry name" value="Isoprenoid_Synthase_Type_I"/>
    <property type="match status" value="1"/>
</dbReference>
<evidence type="ECO:0008006" key="10">
    <source>
        <dbReference type="Google" id="ProtNLM"/>
    </source>
</evidence>
<feature type="domain" description="Terpene synthase metal-binding" evidence="7">
    <location>
        <begin position="251"/>
        <end position="491"/>
    </location>
</feature>
<comment type="caution">
    <text evidence="8">The sequence shown here is derived from an EMBL/GenBank/DDBJ whole genome shotgun (WGS) entry which is preliminary data.</text>
</comment>
<dbReference type="SFLD" id="SFLDG01019">
    <property type="entry name" value="Terpene_Cyclase_Like_1_C_Termi"/>
    <property type="match status" value="1"/>
</dbReference>
<dbReference type="InterPro" id="IPR050148">
    <property type="entry name" value="Terpene_synthase-like"/>
</dbReference>
<evidence type="ECO:0000256" key="2">
    <source>
        <dbReference type="ARBA" id="ARBA00022723"/>
    </source>
</evidence>
<evidence type="ECO:0000313" key="8">
    <source>
        <dbReference type="EMBL" id="TXG65602.1"/>
    </source>
</evidence>
<evidence type="ECO:0000256" key="4">
    <source>
        <dbReference type="ARBA" id="ARBA00023239"/>
    </source>
</evidence>
<keyword evidence="9" id="KW-1185">Reference proteome</keyword>
<dbReference type="InterPro" id="IPR008949">
    <property type="entry name" value="Isoprenoid_synthase_dom_sf"/>
</dbReference>
<proteinExistence type="inferred from homology"/>
<name>A0A5C7IA89_9ROSI</name>
<dbReference type="InterPro" id="IPR044814">
    <property type="entry name" value="Terpene_cyclase_plant_C1"/>
</dbReference>
<evidence type="ECO:0000256" key="3">
    <source>
        <dbReference type="ARBA" id="ARBA00022842"/>
    </source>
</evidence>
<dbReference type="Pfam" id="PF01397">
    <property type="entry name" value="Terpene_synth"/>
    <property type="match status" value="2"/>
</dbReference>
<dbReference type="EMBL" id="VAHF01000003">
    <property type="protein sequence ID" value="TXG65602.1"/>
    <property type="molecule type" value="Genomic_DNA"/>
</dbReference>
<dbReference type="Gene3D" id="1.10.600.10">
    <property type="entry name" value="Farnesyl Diphosphate Synthase"/>
    <property type="match status" value="1"/>
</dbReference>
<dbReference type="PANTHER" id="PTHR31225:SF93">
    <property type="entry name" value="ALPHA-HUMULENE_(-)-(E)-BETA-CARYOPHYLLENE SYNTHASE"/>
    <property type="match status" value="1"/>
</dbReference>
<dbReference type="GO" id="GO:0010333">
    <property type="term" value="F:terpene synthase activity"/>
    <property type="evidence" value="ECO:0007669"/>
    <property type="project" value="InterPro"/>
</dbReference>
<evidence type="ECO:0000256" key="1">
    <source>
        <dbReference type="ARBA" id="ARBA00001946"/>
    </source>
</evidence>
<evidence type="ECO:0000256" key="5">
    <source>
        <dbReference type="ARBA" id="ARBA00038405"/>
    </source>
</evidence>
<dbReference type="InterPro" id="IPR005630">
    <property type="entry name" value="Terpene_synthase_metal-bd"/>
</dbReference>
<dbReference type="GO" id="GO:0000287">
    <property type="term" value="F:magnesium ion binding"/>
    <property type="evidence" value="ECO:0007669"/>
    <property type="project" value="InterPro"/>
</dbReference>
<evidence type="ECO:0000259" key="6">
    <source>
        <dbReference type="Pfam" id="PF01397"/>
    </source>
</evidence>
<dbReference type="CDD" id="cd00684">
    <property type="entry name" value="Terpene_cyclase_plant_C1"/>
    <property type="match status" value="1"/>
</dbReference>
<dbReference type="Pfam" id="PF03936">
    <property type="entry name" value="Terpene_synth_C"/>
    <property type="match status" value="1"/>
</dbReference>
<keyword evidence="2" id="KW-0479">Metal-binding</keyword>
<sequence length="552" mass="63975">MAQQSLSFSNMSEILEANTIQQVVVCSPPNIPSNIWKDAHTFTSNVASDPISEFDQIYGKQIEEQKDEVKEMLIAAANDPVEKVKLIDSLCRLGVSYHFQAEIELVFYFEFYDDMVTKCLAVSNFNKFKNSDGKFNEILMNDTKGMLSLYEATHLRLHGEDILEEALAFSKAQLIKSLAENSCPRHAKQISNTLEYPLHKSMPRLEALKFISFYEQEESRNETLLLFAKLDFNRVQLLHQQELSHLSSWWKDLDMPSKLPYSRDRVTEAYLWTVMMYFEPCYSRARLMLCKITMILTVVDDTYDSYGTLEDLQLFTDAIQRWEISALDDLPNYMKIIYSTLLNLFDELSNDLTEKERSYRISYTKDTLKEMVTSYFVEAQWSQQNYVPPFNEYCRTAFISIGSFGYTASSFLGMGEEIIEKNSFEWLLSRPKILSAAYKIGRLKNDLSSHKVGEKRTHVVCSVECYMKECDLSMKDITQKFNLIIENAWKDINQECLKATPISMYILSLVVNFARLAEVTYKDGDGFTHPQHLKDTINKLFIDQIPISYESL</sequence>
<dbReference type="OrthoDB" id="1877784at2759"/>
<dbReference type="PANTHER" id="PTHR31225">
    <property type="entry name" value="OS04G0344100 PROTEIN-RELATED"/>
    <property type="match status" value="1"/>
</dbReference>
<dbReference type="InterPro" id="IPR008930">
    <property type="entry name" value="Terpenoid_cyclase/PrenylTrfase"/>
</dbReference>
<protein>
    <recommendedName>
        <fullName evidence="10">(+)-delta-cadinene synthase</fullName>
    </recommendedName>
</protein>
<feature type="domain" description="Terpene synthase N-terminal" evidence="6">
    <location>
        <begin position="36"/>
        <end position="105"/>
    </location>
</feature>
<accession>A0A5C7IA89</accession>
<evidence type="ECO:0000313" key="9">
    <source>
        <dbReference type="Proteomes" id="UP000323000"/>
    </source>
</evidence>
<reference evidence="9" key="1">
    <citation type="journal article" date="2019" name="Gigascience">
        <title>De novo genome assembly of the endangered Acer yangbiense, a plant species with extremely small populations endemic to Yunnan Province, China.</title>
        <authorList>
            <person name="Yang J."/>
            <person name="Wariss H.M."/>
            <person name="Tao L."/>
            <person name="Zhang R."/>
            <person name="Yun Q."/>
            <person name="Hollingsworth P."/>
            <person name="Dao Z."/>
            <person name="Luo G."/>
            <person name="Guo H."/>
            <person name="Ma Y."/>
            <person name="Sun W."/>
        </authorList>
    </citation>
    <scope>NUCLEOTIDE SEQUENCE [LARGE SCALE GENOMIC DNA]</scope>
    <source>
        <strain evidence="9">cv. Malutang</strain>
    </source>
</reference>
<keyword evidence="3" id="KW-0460">Magnesium</keyword>
<feature type="domain" description="Terpene synthase N-terminal" evidence="6">
    <location>
        <begin position="124"/>
        <end position="194"/>
    </location>
</feature>
<dbReference type="Gene3D" id="1.50.10.130">
    <property type="entry name" value="Terpene synthase, N-terminal domain"/>
    <property type="match status" value="2"/>
</dbReference>
<organism evidence="8 9">
    <name type="scientific">Acer yangbiense</name>
    <dbReference type="NCBI Taxonomy" id="1000413"/>
    <lineage>
        <taxon>Eukaryota</taxon>
        <taxon>Viridiplantae</taxon>
        <taxon>Streptophyta</taxon>
        <taxon>Embryophyta</taxon>
        <taxon>Tracheophyta</taxon>
        <taxon>Spermatophyta</taxon>
        <taxon>Magnoliopsida</taxon>
        <taxon>eudicotyledons</taxon>
        <taxon>Gunneridae</taxon>
        <taxon>Pentapetalae</taxon>
        <taxon>rosids</taxon>
        <taxon>malvids</taxon>
        <taxon>Sapindales</taxon>
        <taxon>Sapindaceae</taxon>
        <taxon>Hippocastanoideae</taxon>
        <taxon>Acereae</taxon>
        <taxon>Acer</taxon>
    </lineage>
</organism>
<dbReference type="Proteomes" id="UP000323000">
    <property type="component" value="Chromosome 3"/>
</dbReference>
<evidence type="ECO:0000259" key="7">
    <source>
        <dbReference type="Pfam" id="PF03936"/>
    </source>
</evidence>
<dbReference type="InterPro" id="IPR001906">
    <property type="entry name" value="Terpene_synth_N"/>
</dbReference>
<comment type="similarity">
    <text evidence="5">Belongs to the terpene synthase family. Tpsa subfamily.</text>
</comment>
<dbReference type="InterPro" id="IPR036965">
    <property type="entry name" value="Terpene_synth_N_sf"/>
</dbReference>
<keyword evidence="4" id="KW-0456">Lyase</keyword>
<comment type="cofactor">
    <cofactor evidence="1">
        <name>Mg(2+)</name>
        <dbReference type="ChEBI" id="CHEBI:18420"/>
    </cofactor>
</comment>
<dbReference type="AlphaFoldDB" id="A0A5C7IA89"/>
<dbReference type="SUPFAM" id="SSF48576">
    <property type="entry name" value="Terpenoid synthases"/>
    <property type="match status" value="1"/>
</dbReference>
<gene>
    <name evidence="8" type="ORF">EZV62_006877</name>
</gene>
<dbReference type="InterPro" id="IPR034741">
    <property type="entry name" value="Terpene_cyclase-like_1_C"/>
</dbReference>